<reference evidence="2 3" key="1">
    <citation type="submission" date="2020-08" db="EMBL/GenBank/DDBJ databases">
        <title>Sequencing the genomes of 1000 actinobacteria strains.</title>
        <authorList>
            <person name="Klenk H.-P."/>
        </authorList>
    </citation>
    <scope>NUCLEOTIDE SEQUENCE [LARGE SCALE GENOMIC DNA]</scope>
    <source>
        <strain evidence="2 3">DSM 45886</strain>
    </source>
</reference>
<dbReference type="Gene3D" id="3.40.960.10">
    <property type="entry name" value="VSR Endonuclease"/>
    <property type="match status" value="1"/>
</dbReference>
<evidence type="ECO:0000259" key="1">
    <source>
        <dbReference type="Pfam" id="PF04480"/>
    </source>
</evidence>
<keyword evidence="3" id="KW-1185">Reference proteome</keyword>
<dbReference type="RefSeq" id="WP_184534242.1">
    <property type="nucleotide sequence ID" value="NZ_JACHJW010000001.1"/>
</dbReference>
<dbReference type="SUPFAM" id="SSF52980">
    <property type="entry name" value="Restriction endonuclease-like"/>
    <property type="match status" value="1"/>
</dbReference>
<proteinExistence type="predicted"/>
<accession>A0A7W7SNP1</accession>
<evidence type="ECO:0000313" key="2">
    <source>
        <dbReference type="EMBL" id="MBB4958093.1"/>
    </source>
</evidence>
<evidence type="ECO:0000313" key="3">
    <source>
        <dbReference type="Proteomes" id="UP000578819"/>
    </source>
</evidence>
<dbReference type="Proteomes" id="UP000578819">
    <property type="component" value="Unassembled WGS sequence"/>
</dbReference>
<protein>
    <recommendedName>
        <fullName evidence="1">DUF559 domain-containing protein</fullName>
    </recommendedName>
</protein>
<comment type="caution">
    <text evidence="2">The sequence shown here is derived from an EMBL/GenBank/DDBJ whole genome shotgun (WGS) entry which is preliminary data.</text>
</comment>
<name>A0A7W7SNP1_9ACTN</name>
<dbReference type="EMBL" id="JACHJW010000001">
    <property type="protein sequence ID" value="MBB4958093.1"/>
    <property type="molecule type" value="Genomic_DNA"/>
</dbReference>
<dbReference type="InterPro" id="IPR011335">
    <property type="entry name" value="Restrct_endonuc-II-like"/>
</dbReference>
<dbReference type="AlphaFoldDB" id="A0A7W7SNP1"/>
<feature type="domain" description="DUF559" evidence="1">
    <location>
        <begin position="246"/>
        <end position="309"/>
    </location>
</feature>
<sequence>MPRAPRVPRELAFLPFSARRAVAAGLLTRSMLRGPSWRRLLPDIYLHASAYREDDHRMWCDAVALTLPPNAAIGGLSAAYLWGVNLLNRDSPVCVVLPAPTRRRPNRRVAVSHHTLAAEDIGRFAGLPVTTPIRTAFDLGRGAFDPDGGAFAPDGRHQAQTEAVVAVDALLHRRVVRLPALGEYLATHRGWPGTAQLRQVLTLAEPLSESPMETRLRLLLHNAGAPPLTAQHDVHDARGRFLGRMDLAYPRWRIAIEYEGDHHRERGHFRRDVARLNALRAAGWLVLRFTADDVLRHPTRIIRQVNRAIHERRS</sequence>
<organism evidence="2 3">
    <name type="scientific">Micromonospora polyrhachis</name>
    <dbReference type="NCBI Taxonomy" id="1282883"/>
    <lineage>
        <taxon>Bacteria</taxon>
        <taxon>Bacillati</taxon>
        <taxon>Actinomycetota</taxon>
        <taxon>Actinomycetes</taxon>
        <taxon>Micromonosporales</taxon>
        <taxon>Micromonosporaceae</taxon>
        <taxon>Micromonospora</taxon>
    </lineage>
</organism>
<dbReference type="InterPro" id="IPR007569">
    <property type="entry name" value="DUF559"/>
</dbReference>
<gene>
    <name evidence="2" type="ORF">FHR38_001826</name>
</gene>
<dbReference type="Pfam" id="PF04480">
    <property type="entry name" value="DUF559"/>
    <property type="match status" value="1"/>
</dbReference>